<dbReference type="EMBL" id="BFFO01000009">
    <property type="protein sequence ID" value="GBG97299.1"/>
    <property type="molecule type" value="Genomic_DNA"/>
</dbReference>
<name>A0A2R5HGY2_9LACT</name>
<accession>A0A2R5HGY2</accession>
<dbReference type="AlphaFoldDB" id="A0A2R5HGY2"/>
<gene>
    <name evidence="1" type="ORF">NtB2_01438</name>
</gene>
<dbReference type="Proteomes" id="UP000245021">
    <property type="component" value="Unassembled WGS sequence"/>
</dbReference>
<proteinExistence type="predicted"/>
<reference evidence="1 2" key="1">
    <citation type="journal article" date="2018" name="Genome Announc.">
        <title>Draft Genome Sequence of Lactococcus sp. Strain NtB2 (JCM 32569), Isolated from the Gut of the Higher Termite Nasutitermes takasagoensis.</title>
        <authorList>
            <person name="Noda S."/>
            <person name="Aihara C."/>
            <person name="Yuki M."/>
            <person name="Ohkuma M."/>
        </authorList>
    </citation>
    <scope>NUCLEOTIDE SEQUENCE [LARGE SCALE GENOMIC DNA]</scope>
    <source>
        <strain evidence="1 2">NtB2</strain>
    </source>
</reference>
<evidence type="ECO:0000313" key="1">
    <source>
        <dbReference type="EMBL" id="GBG97299.1"/>
    </source>
</evidence>
<organism evidence="1 2">
    <name type="scientific">Lactococcus termiticola</name>
    <dbReference type="NCBI Taxonomy" id="2169526"/>
    <lineage>
        <taxon>Bacteria</taxon>
        <taxon>Bacillati</taxon>
        <taxon>Bacillota</taxon>
        <taxon>Bacilli</taxon>
        <taxon>Lactobacillales</taxon>
        <taxon>Streptococcaceae</taxon>
        <taxon>Lactococcus</taxon>
    </lineage>
</organism>
<comment type="caution">
    <text evidence="1">The sequence shown here is derived from an EMBL/GenBank/DDBJ whole genome shotgun (WGS) entry which is preliminary data.</text>
</comment>
<protein>
    <submittedName>
        <fullName evidence="1">Uncharacterized protein</fullName>
    </submittedName>
</protein>
<sequence>MKMTNNEEFQKFLDEISYGEIRVLAMENRGAYAEPEEETAKSTDANFSEFLNEDEDLLLLKRSDDFEPLDEEDFNRSLAQLDKPQHLIIVDCLVLGTTEIRAFLLKLLDEGLLEKSKLLLLDLPELEYLTLKEALTSKIKF</sequence>
<evidence type="ECO:0000313" key="2">
    <source>
        <dbReference type="Proteomes" id="UP000245021"/>
    </source>
</evidence>
<keyword evidence="2" id="KW-1185">Reference proteome</keyword>